<organism evidence="1 2">
    <name type="scientific">Pleuronectes platessa</name>
    <name type="common">European plaice</name>
    <dbReference type="NCBI Taxonomy" id="8262"/>
    <lineage>
        <taxon>Eukaryota</taxon>
        <taxon>Metazoa</taxon>
        <taxon>Chordata</taxon>
        <taxon>Craniata</taxon>
        <taxon>Vertebrata</taxon>
        <taxon>Euteleostomi</taxon>
        <taxon>Actinopterygii</taxon>
        <taxon>Neopterygii</taxon>
        <taxon>Teleostei</taxon>
        <taxon>Neoteleostei</taxon>
        <taxon>Acanthomorphata</taxon>
        <taxon>Carangaria</taxon>
        <taxon>Pleuronectiformes</taxon>
        <taxon>Pleuronectoidei</taxon>
        <taxon>Pleuronectidae</taxon>
        <taxon>Pleuronectes</taxon>
    </lineage>
</organism>
<evidence type="ECO:0000313" key="1">
    <source>
        <dbReference type="EMBL" id="CAB1451444.1"/>
    </source>
</evidence>
<accession>A0A9N7VJS5</accession>
<protein>
    <submittedName>
        <fullName evidence="1">Uncharacterized protein</fullName>
    </submittedName>
</protein>
<reference evidence="1" key="1">
    <citation type="submission" date="2020-03" db="EMBL/GenBank/DDBJ databases">
        <authorList>
            <person name="Weist P."/>
        </authorList>
    </citation>
    <scope>NUCLEOTIDE SEQUENCE</scope>
</reference>
<evidence type="ECO:0000313" key="2">
    <source>
        <dbReference type="Proteomes" id="UP001153269"/>
    </source>
</evidence>
<dbReference type="EMBL" id="CADEAL010004090">
    <property type="protein sequence ID" value="CAB1451444.1"/>
    <property type="molecule type" value="Genomic_DNA"/>
</dbReference>
<gene>
    <name evidence="1" type="ORF">PLEPLA_LOCUS39138</name>
</gene>
<proteinExistence type="predicted"/>
<sequence length="194" mass="20607">MEGGREGGKQRAACWILAARASVNKGNKLSTSSPTGAAHQTLGLIWIGEMQKGAILATRARSQREKSHPPLQFAARDSHDTPAIPTTRQVVGSLGKKSPRASVEVSRSPTLPAGVCPSSVWTGEEMGGSRGEVGNSLVEQLAQEGNKTSMVQRVWIPTTLLIASTRRGLERQLQSLNGRGCCSPLRTPSSNVVE</sequence>
<comment type="caution">
    <text evidence="1">The sequence shown here is derived from an EMBL/GenBank/DDBJ whole genome shotgun (WGS) entry which is preliminary data.</text>
</comment>
<keyword evidence="2" id="KW-1185">Reference proteome</keyword>
<dbReference type="Proteomes" id="UP001153269">
    <property type="component" value="Unassembled WGS sequence"/>
</dbReference>
<dbReference type="AlphaFoldDB" id="A0A9N7VJS5"/>
<name>A0A9N7VJS5_PLEPL</name>